<proteinExistence type="predicted"/>
<evidence type="ECO:0000313" key="2">
    <source>
        <dbReference type="Proteomes" id="UP001497700"/>
    </source>
</evidence>
<evidence type="ECO:0000313" key="1">
    <source>
        <dbReference type="EMBL" id="KAI4869780.1"/>
    </source>
</evidence>
<dbReference type="Proteomes" id="UP001497700">
    <property type="component" value="Unassembled WGS sequence"/>
</dbReference>
<dbReference type="EMBL" id="MU393428">
    <property type="protein sequence ID" value="KAI4869780.1"/>
    <property type="molecule type" value="Genomic_DNA"/>
</dbReference>
<accession>A0ACB9ZG42</accession>
<keyword evidence="2" id="KW-1185">Reference proteome</keyword>
<protein>
    <submittedName>
        <fullName evidence="1">Uncharacterized protein</fullName>
    </submittedName>
</protein>
<name>A0ACB9ZG42_9PEZI</name>
<comment type="caution">
    <text evidence="1">The sequence shown here is derived from an EMBL/GenBank/DDBJ whole genome shotgun (WGS) entry which is preliminary data.</text>
</comment>
<organism evidence="1 2">
    <name type="scientific">Hypoxylon rubiginosum</name>
    <dbReference type="NCBI Taxonomy" id="110542"/>
    <lineage>
        <taxon>Eukaryota</taxon>
        <taxon>Fungi</taxon>
        <taxon>Dikarya</taxon>
        <taxon>Ascomycota</taxon>
        <taxon>Pezizomycotina</taxon>
        <taxon>Sordariomycetes</taxon>
        <taxon>Xylariomycetidae</taxon>
        <taxon>Xylariales</taxon>
        <taxon>Hypoxylaceae</taxon>
        <taxon>Hypoxylon</taxon>
    </lineage>
</organism>
<reference evidence="1 2" key="1">
    <citation type="journal article" date="2022" name="New Phytol.">
        <title>Ecological generalism drives hyperdiversity of secondary metabolite gene clusters in xylarialean endophytes.</title>
        <authorList>
            <person name="Franco M.E.E."/>
            <person name="Wisecaver J.H."/>
            <person name="Arnold A.E."/>
            <person name="Ju Y.M."/>
            <person name="Slot J.C."/>
            <person name="Ahrendt S."/>
            <person name="Moore L.P."/>
            <person name="Eastman K.E."/>
            <person name="Scott K."/>
            <person name="Konkel Z."/>
            <person name="Mondo S.J."/>
            <person name="Kuo A."/>
            <person name="Hayes R.D."/>
            <person name="Haridas S."/>
            <person name="Andreopoulos B."/>
            <person name="Riley R."/>
            <person name="LaButti K."/>
            <person name="Pangilinan J."/>
            <person name="Lipzen A."/>
            <person name="Amirebrahimi M."/>
            <person name="Yan J."/>
            <person name="Adam C."/>
            <person name="Keymanesh K."/>
            <person name="Ng V."/>
            <person name="Louie K."/>
            <person name="Northen T."/>
            <person name="Drula E."/>
            <person name="Henrissat B."/>
            <person name="Hsieh H.M."/>
            <person name="Youens-Clark K."/>
            <person name="Lutzoni F."/>
            <person name="Miadlikowska J."/>
            <person name="Eastwood D.C."/>
            <person name="Hamelin R.C."/>
            <person name="Grigoriev I.V."/>
            <person name="U'Ren J.M."/>
        </authorList>
    </citation>
    <scope>NUCLEOTIDE SEQUENCE [LARGE SCALE GENOMIC DNA]</scope>
    <source>
        <strain evidence="1 2">CBS 119005</strain>
    </source>
</reference>
<gene>
    <name evidence="1" type="ORF">F4820DRAFT_443858</name>
</gene>
<sequence length="349" mass="39140">MLNRYWTLCFGILFAILSGYAFSEVVAVPPDGFESRAHPENERLASGDAINNTIPHQLYTPFTTANVFAKDENVLDHLREAIEEVQLEDNLVITEVGFREELFGYLKSNFKGAGDTAEDLDTALAKAVVTEMLGRQLIGSETVDNIIGLLNRPVTPDNNDGREDMFVRVAKKDLVRRIVKGEAAPPKYDPSLALHADLIYQVIEKSKEPLLSEIDDWMCYCGGKDCCRCPDMGLEQPEPNGTTTVNYGVRPNFDSALSVWFGIAIAIVAILLFGVTSIIHSIAALRQTKTMQMESELRQDSGIQSSNQLQIYVNLQKEVEELKADIRDTKRMVEEEMNEFRQVIRSTRD</sequence>